<proteinExistence type="predicted"/>
<organism evidence="1">
    <name type="scientific">Cryptomonas curvata</name>
    <dbReference type="NCBI Taxonomy" id="233186"/>
    <lineage>
        <taxon>Eukaryota</taxon>
        <taxon>Cryptophyceae</taxon>
        <taxon>Cryptomonadales</taxon>
        <taxon>Cryptomonadaceae</taxon>
        <taxon>Cryptomonas</taxon>
    </lineage>
</organism>
<accession>A0A6T8CCT5</accession>
<protein>
    <submittedName>
        <fullName evidence="1">Uncharacterized protein</fullName>
    </submittedName>
</protein>
<sequence length="129" mass="14219">MKIKYSFSQCCTIHAAAILNTGQPGMLDRGINQTDNGMTSSLANMHQDSADKNSAGKRIMVTPPRIAAGESAITSLINTCRVGKRWCTVRDGAFDAHEGFRDQELQCALKERLHRQNLCRCRAYSGKNS</sequence>
<dbReference type="EMBL" id="HBEZ01048969">
    <property type="protein sequence ID" value="CAD8651048.1"/>
    <property type="molecule type" value="Transcribed_RNA"/>
</dbReference>
<dbReference type="EMBL" id="HBEZ01048971">
    <property type="protein sequence ID" value="CAD8651052.1"/>
    <property type="molecule type" value="Transcribed_RNA"/>
</dbReference>
<evidence type="ECO:0000313" key="2">
    <source>
        <dbReference type="EMBL" id="CAD8651052.1"/>
    </source>
</evidence>
<gene>
    <name evidence="1" type="ORF">CCUR1050_LOCUS26952</name>
    <name evidence="2" type="ORF">CCUR1050_LOCUS26954</name>
</gene>
<name>A0A6T8CCT5_9CRYP</name>
<reference evidence="1" key="1">
    <citation type="submission" date="2021-01" db="EMBL/GenBank/DDBJ databases">
        <authorList>
            <person name="Corre E."/>
            <person name="Pelletier E."/>
            <person name="Niang G."/>
            <person name="Scheremetjew M."/>
            <person name="Finn R."/>
            <person name="Kale V."/>
            <person name="Holt S."/>
            <person name="Cochrane G."/>
            <person name="Meng A."/>
            <person name="Brown T."/>
            <person name="Cohen L."/>
        </authorList>
    </citation>
    <scope>NUCLEOTIDE SEQUENCE</scope>
    <source>
        <strain evidence="1">CCAP979/52</strain>
    </source>
</reference>
<dbReference type="AlphaFoldDB" id="A0A6T8CCT5"/>
<evidence type="ECO:0000313" key="1">
    <source>
        <dbReference type="EMBL" id="CAD8651048.1"/>
    </source>
</evidence>